<dbReference type="InterPro" id="IPR044608">
    <property type="entry name" value="Ect1/PCYT2"/>
</dbReference>
<sequence>MPSSSVPPLGPAPLLLNNKQISALYKTLKAIRDALKNLNVEWIVTGGSLLGAVRQEGMLFCDDDIDIAILSTESREMVRQSIQSELGRDYHFKADAWEGGDRVRPRFCGDVFVDVFCLREYEDEDALREVLGKKKNGDDQPKDYVDGIVGKIKECTSDGIGEHLPLFPCYHFATRKAIEMWPKEVYRNAELLPIRQDFRFGNVEDVGAPRCWRGLLERAFGRDCFEVYYASVSHQKTAAAVSGETTKQPSGPKLLPGGLWESSEKTPLKDEQYIPIQPLLRKERKETDHCKVKLFKWLEREEKIERCWLSLEGGKERVIYMDGVFDLFHVGHLEAIQQARRMGDRLILGVTGDDDAEGYKRRPFINEVDRCAVLRALRDVDEIVCPCPLVVAEEFMREKGIHLVVHGFKDYEDAERQREFFEYPMEVGRFELIQYSKKASTSEILDRIIGGTGVEGDSGGDGGGEAKGKGGQNPEWFGASVASVTNGSASLPTPFTKGLEEVILKHVEKAMATSNAALARIEKETPAFQSVLERFCGRETSREGTFVFDTEKYDLVGTLLDCAGMERGYDLSKLHEVKGAKDQLYKGLIEKYEDFQELFDKFVMEVCIPQFEKQSGGEVRKIYYQSFPCVRVVEVGDFSIGVHSDVSYGHHPCTVNFYIPLTKIFGTNALYMESVRGLKDFHPIFGEGGGAAGEAEGGYYGVIKHFAGAICTHWTTENNTDATRVSLDVRLIDGNDFEEMEYNDNVYKKQGGFYHTAVKQGGGRWVRVEEELHKPDGRTGYPWTTVKKKT</sequence>
<feature type="region of interest" description="Disordered" evidence="5">
    <location>
        <begin position="450"/>
        <end position="472"/>
    </location>
</feature>
<dbReference type="PANTHER" id="PTHR45780:SF1">
    <property type="entry name" value="ETHANOLAMINE-PHOSPHATE CYTIDYLYLTRANSFERASE"/>
    <property type="match status" value="1"/>
</dbReference>
<comment type="pathway">
    <text evidence="2">Phospholipid metabolism; phosphatidylethanolamine biosynthesis; phosphatidylethanolamine from ethanolamine: step 2/3.</text>
</comment>
<dbReference type="Proteomes" id="UP001165085">
    <property type="component" value="Unassembled WGS sequence"/>
</dbReference>
<dbReference type="OrthoDB" id="10260017at2759"/>
<dbReference type="EC" id="2.7.7.14" evidence="3"/>
<accession>A0A9W7BP93</accession>
<proteinExistence type="predicted"/>
<feature type="compositionally biased region" description="Gly residues" evidence="5">
    <location>
        <begin position="450"/>
        <end position="471"/>
    </location>
</feature>
<dbReference type="GO" id="GO:0005737">
    <property type="term" value="C:cytoplasm"/>
    <property type="evidence" value="ECO:0007669"/>
    <property type="project" value="TreeGrafter"/>
</dbReference>
<evidence type="ECO:0000256" key="4">
    <source>
        <dbReference type="ARBA" id="ARBA00031473"/>
    </source>
</evidence>
<dbReference type="InterPro" id="IPR004821">
    <property type="entry name" value="Cyt_trans-like"/>
</dbReference>
<feature type="domain" description="Cytidyltransferase-like" evidence="6">
    <location>
        <begin position="320"/>
        <end position="444"/>
    </location>
</feature>
<dbReference type="Pfam" id="PF01467">
    <property type="entry name" value="CTP_transf_like"/>
    <property type="match status" value="1"/>
</dbReference>
<organism evidence="7 8">
    <name type="scientific">Triparma strigata</name>
    <dbReference type="NCBI Taxonomy" id="1606541"/>
    <lineage>
        <taxon>Eukaryota</taxon>
        <taxon>Sar</taxon>
        <taxon>Stramenopiles</taxon>
        <taxon>Ochrophyta</taxon>
        <taxon>Bolidophyceae</taxon>
        <taxon>Parmales</taxon>
        <taxon>Triparmaceae</taxon>
        <taxon>Triparma</taxon>
    </lineage>
</organism>
<evidence type="ECO:0000313" key="8">
    <source>
        <dbReference type="Proteomes" id="UP001165085"/>
    </source>
</evidence>
<comment type="caution">
    <text evidence="7">The sequence shown here is derived from an EMBL/GenBank/DDBJ whole genome shotgun (WGS) entry which is preliminary data.</text>
</comment>
<evidence type="ECO:0000256" key="3">
    <source>
        <dbReference type="ARBA" id="ARBA00024221"/>
    </source>
</evidence>
<protein>
    <recommendedName>
        <fullName evidence="3">ethanolamine-phosphate cytidylyltransferase</fullName>
        <ecNumber evidence="3">2.7.7.14</ecNumber>
    </recommendedName>
    <alternativeName>
        <fullName evidence="4">CTP:phosphoethanolamine cytidylyltransferase</fullName>
    </alternativeName>
</protein>
<keyword evidence="8" id="KW-1185">Reference proteome</keyword>
<dbReference type="Gene3D" id="3.40.50.620">
    <property type="entry name" value="HUPs"/>
    <property type="match status" value="1"/>
</dbReference>
<evidence type="ECO:0000256" key="5">
    <source>
        <dbReference type="SAM" id="MobiDB-lite"/>
    </source>
</evidence>
<dbReference type="GO" id="GO:0004306">
    <property type="term" value="F:ethanolamine-phosphate cytidylyltransferase activity"/>
    <property type="evidence" value="ECO:0007669"/>
    <property type="project" value="UniProtKB-EC"/>
</dbReference>
<comment type="pathway">
    <text evidence="1">Lipid metabolism.</text>
</comment>
<reference evidence="8" key="1">
    <citation type="journal article" date="2023" name="Commun. Biol.">
        <title>Genome analysis of Parmales, the sister group of diatoms, reveals the evolutionary specialization of diatoms from phago-mixotrophs to photoautotrophs.</title>
        <authorList>
            <person name="Ban H."/>
            <person name="Sato S."/>
            <person name="Yoshikawa S."/>
            <person name="Yamada K."/>
            <person name="Nakamura Y."/>
            <person name="Ichinomiya M."/>
            <person name="Sato N."/>
            <person name="Blanc-Mathieu R."/>
            <person name="Endo H."/>
            <person name="Kuwata A."/>
            <person name="Ogata H."/>
        </authorList>
    </citation>
    <scope>NUCLEOTIDE SEQUENCE [LARGE SCALE GENOMIC DNA]</scope>
    <source>
        <strain evidence="8">NIES 3701</strain>
    </source>
</reference>
<dbReference type="PANTHER" id="PTHR45780">
    <property type="entry name" value="ETHANOLAMINE-PHOSPHATE CYTIDYLYLTRANSFERASE"/>
    <property type="match status" value="1"/>
</dbReference>
<dbReference type="InterPro" id="IPR014729">
    <property type="entry name" value="Rossmann-like_a/b/a_fold"/>
</dbReference>
<dbReference type="AlphaFoldDB" id="A0A9W7BP93"/>
<dbReference type="EMBL" id="BRXY01000387">
    <property type="protein sequence ID" value="GMH91545.1"/>
    <property type="molecule type" value="Genomic_DNA"/>
</dbReference>
<gene>
    <name evidence="7" type="ORF">TrST_g4243</name>
</gene>
<evidence type="ECO:0000256" key="2">
    <source>
        <dbReference type="ARBA" id="ARBA00024191"/>
    </source>
</evidence>
<dbReference type="SUPFAM" id="SSF52374">
    <property type="entry name" value="Nucleotidylyl transferase"/>
    <property type="match status" value="1"/>
</dbReference>
<name>A0A9W7BP93_9STRA</name>
<evidence type="ECO:0000256" key="1">
    <source>
        <dbReference type="ARBA" id="ARBA00005189"/>
    </source>
</evidence>
<evidence type="ECO:0000313" key="7">
    <source>
        <dbReference type="EMBL" id="GMH91545.1"/>
    </source>
</evidence>
<dbReference type="GO" id="GO:0006646">
    <property type="term" value="P:phosphatidylethanolamine biosynthetic process"/>
    <property type="evidence" value="ECO:0007669"/>
    <property type="project" value="InterPro"/>
</dbReference>
<dbReference type="NCBIfam" id="TIGR00125">
    <property type="entry name" value="cyt_tran_rel"/>
    <property type="match status" value="1"/>
</dbReference>
<evidence type="ECO:0000259" key="6">
    <source>
        <dbReference type="Pfam" id="PF01467"/>
    </source>
</evidence>